<reference evidence="2" key="2">
    <citation type="submission" date="2023-07" db="EMBL/GenBank/DDBJ databases">
        <authorList>
            <consortium name="Lawrence Berkeley National Laboratory"/>
            <person name="Haridas S."/>
            <person name="Hensen N."/>
            <person name="Bonometti L."/>
            <person name="Westerberg I."/>
            <person name="Brannstrom I.O."/>
            <person name="Guillou S."/>
            <person name="Cros-Aarteil S."/>
            <person name="Calhoun S."/>
            <person name="Kuo A."/>
            <person name="Mondo S."/>
            <person name="Pangilinan J."/>
            <person name="Riley R."/>
            <person name="LaButti K."/>
            <person name="Andreopoulos B."/>
            <person name="Lipzen A."/>
            <person name="Chen C."/>
            <person name="Yanf M."/>
            <person name="Daum C."/>
            <person name="Ng V."/>
            <person name="Clum A."/>
            <person name="Steindorff A."/>
            <person name="Ohm R."/>
            <person name="Martin F."/>
            <person name="Silar P."/>
            <person name="Natvig D."/>
            <person name="Lalanne C."/>
            <person name="Gautier V."/>
            <person name="Ament-velasquez S.L."/>
            <person name="Kruys A."/>
            <person name="Hutchinson M.I."/>
            <person name="Powell A.J."/>
            <person name="Barry K."/>
            <person name="Miller A.N."/>
            <person name="Grigoriev I.V."/>
            <person name="Debuchy R."/>
            <person name="Gladieux P."/>
            <person name="Thoren M.H."/>
            <person name="Johannesson H."/>
        </authorList>
    </citation>
    <scope>NUCLEOTIDE SEQUENCE</scope>
    <source>
        <strain evidence="2">FGSC 1904</strain>
    </source>
</reference>
<feature type="compositionally biased region" description="Basic and acidic residues" evidence="1">
    <location>
        <begin position="11"/>
        <end position="23"/>
    </location>
</feature>
<feature type="compositionally biased region" description="Polar residues" evidence="1">
    <location>
        <begin position="39"/>
        <end position="49"/>
    </location>
</feature>
<feature type="region of interest" description="Disordered" evidence="1">
    <location>
        <begin position="1"/>
        <end position="23"/>
    </location>
</feature>
<evidence type="ECO:0000256" key="1">
    <source>
        <dbReference type="SAM" id="MobiDB-lite"/>
    </source>
</evidence>
<feature type="compositionally biased region" description="Polar residues" evidence="1">
    <location>
        <begin position="1"/>
        <end position="10"/>
    </location>
</feature>
<comment type="caution">
    <text evidence="2">The sequence shown here is derived from an EMBL/GenBank/DDBJ whole genome shotgun (WGS) entry which is preliminary data.</text>
</comment>
<evidence type="ECO:0000313" key="3">
    <source>
        <dbReference type="Proteomes" id="UP001281003"/>
    </source>
</evidence>
<reference evidence="2" key="1">
    <citation type="journal article" date="2023" name="Mol. Phylogenet. Evol.">
        <title>Genome-scale phylogeny and comparative genomics of the fungal order Sordariales.</title>
        <authorList>
            <person name="Hensen N."/>
            <person name="Bonometti L."/>
            <person name="Westerberg I."/>
            <person name="Brannstrom I.O."/>
            <person name="Guillou S."/>
            <person name="Cros-Aarteil S."/>
            <person name="Calhoun S."/>
            <person name="Haridas S."/>
            <person name="Kuo A."/>
            <person name="Mondo S."/>
            <person name="Pangilinan J."/>
            <person name="Riley R."/>
            <person name="LaButti K."/>
            <person name="Andreopoulos B."/>
            <person name="Lipzen A."/>
            <person name="Chen C."/>
            <person name="Yan M."/>
            <person name="Daum C."/>
            <person name="Ng V."/>
            <person name="Clum A."/>
            <person name="Steindorff A."/>
            <person name="Ohm R.A."/>
            <person name="Martin F."/>
            <person name="Silar P."/>
            <person name="Natvig D.O."/>
            <person name="Lalanne C."/>
            <person name="Gautier V."/>
            <person name="Ament-Velasquez S.L."/>
            <person name="Kruys A."/>
            <person name="Hutchinson M.I."/>
            <person name="Powell A.J."/>
            <person name="Barry K."/>
            <person name="Miller A.N."/>
            <person name="Grigoriev I.V."/>
            <person name="Debuchy R."/>
            <person name="Gladieux P."/>
            <person name="Hiltunen Thoren M."/>
            <person name="Johannesson H."/>
        </authorList>
    </citation>
    <scope>NUCLEOTIDE SEQUENCE</scope>
    <source>
        <strain evidence="2">FGSC 1904</strain>
    </source>
</reference>
<dbReference type="Proteomes" id="UP001281003">
    <property type="component" value="Unassembled WGS sequence"/>
</dbReference>
<organism evidence="2 3">
    <name type="scientific">Sordaria brevicollis</name>
    <dbReference type="NCBI Taxonomy" id="83679"/>
    <lineage>
        <taxon>Eukaryota</taxon>
        <taxon>Fungi</taxon>
        <taxon>Dikarya</taxon>
        <taxon>Ascomycota</taxon>
        <taxon>Pezizomycotina</taxon>
        <taxon>Sordariomycetes</taxon>
        <taxon>Sordariomycetidae</taxon>
        <taxon>Sordariales</taxon>
        <taxon>Sordariaceae</taxon>
        <taxon>Sordaria</taxon>
    </lineage>
</organism>
<feature type="compositionally biased region" description="Polar residues" evidence="1">
    <location>
        <begin position="57"/>
        <end position="69"/>
    </location>
</feature>
<feature type="region of interest" description="Disordered" evidence="1">
    <location>
        <begin position="39"/>
        <end position="83"/>
    </location>
</feature>
<dbReference type="EMBL" id="JAUTDP010000004">
    <property type="protein sequence ID" value="KAK3400155.1"/>
    <property type="molecule type" value="Genomic_DNA"/>
</dbReference>
<sequence length="307" mass="34404">MATVPTTGSFRQRDRTSHRYVRSLEDEVVPKPLQIVKRSLSQSTTSRSFCQPPAASRNCSDESFSSDGSMGSIPESPRANMPLSVPKMRENKALEYTSASMVNLLAGQRQYERVNDASAFRPNYHSRISDITSDSLRTNSSASLQIQRSRLSPSPFNITRSPNFLIRRARQLVSDHKDYPNERERCGNKRDAILNAYGEASMPHTPTPTPRKVHNLWREGGQSSSRLRTSKSMYHLYNHDGDDESIASYDGEGHHSMLEARELSQRGSSTAWHPVPFDQVAEEPSMLVPRVIVTPEIKALDNGATTL</sequence>
<name>A0AAE0PII3_SORBR</name>
<feature type="region of interest" description="Disordered" evidence="1">
    <location>
        <begin position="199"/>
        <end position="224"/>
    </location>
</feature>
<accession>A0AAE0PII3</accession>
<dbReference type="AlphaFoldDB" id="A0AAE0PII3"/>
<gene>
    <name evidence="2" type="ORF">B0T20DRAFT_178559</name>
</gene>
<keyword evidence="3" id="KW-1185">Reference proteome</keyword>
<evidence type="ECO:0000313" key="2">
    <source>
        <dbReference type="EMBL" id="KAK3400155.1"/>
    </source>
</evidence>
<proteinExistence type="predicted"/>
<protein>
    <submittedName>
        <fullName evidence="2">Uncharacterized protein</fullName>
    </submittedName>
</protein>